<evidence type="ECO:0000313" key="5">
    <source>
        <dbReference type="Proteomes" id="UP000248863"/>
    </source>
</evidence>
<dbReference type="PANTHER" id="PTHR34039:SF1">
    <property type="entry name" value="UPF0102 PROTEIN YRAN"/>
    <property type="match status" value="1"/>
</dbReference>
<protein>
    <recommendedName>
        <fullName evidence="2">UPF0102 protein CH338_12725</fullName>
    </recommendedName>
</protein>
<feature type="compositionally biased region" description="Low complexity" evidence="3">
    <location>
        <begin position="50"/>
        <end position="61"/>
    </location>
</feature>
<dbReference type="OrthoDB" id="9812968at2"/>
<dbReference type="NCBIfam" id="TIGR00252">
    <property type="entry name" value="YraN family protein"/>
    <property type="match status" value="1"/>
</dbReference>
<comment type="similarity">
    <text evidence="1 2">Belongs to the UPF0102 family.</text>
</comment>
<dbReference type="InterPro" id="IPR003509">
    <property type="entry name" value="UPF0102_YraN-like"/>
</dbReference>
<organism evidence="4 5">
    <name type="scientific">Rhodoplanes elegans</name>
    <dbReference type="NCBI Taxonomy" id="29408"/>
    <lineage>
        <taxon>Bacteria</taxon>
        <taxon>Pseudomonadati</taxon>
        <taxon>Pseudomonadota</taxon>
        <taxon>Alphaproteobacteria</taxon>
        <taxon>Hyphomicrobiales</taxon>
        <taxon>Nitrobacteraceae</taxon>
        <taxon>Rhodoplanes</taxon>
    </lineage>
</organism>
<dbReference type="Proteomes" id="UP000248863">
    <property type="component" value="Unassembled WGS sequence"/>
</dbReference>
<accession>A0A327KMC2</accession>
<gene>
    <name evidence="4" type="ORF">CH338_12725</name>
</gene>
<dbReference type="Gene3D" id="3.40.1350.10">
    <property type="match status" value="1"/>
</dbReference>
<dbReference type="NCBIfam" id="NF009150">
    <property type="entry name" value="PRK12497.1-3"/>
    <property type="match status" value="1"/>
</dbReference>
<dbReference type="PANTHER" id="PTHR34039">
    <property type="entry name" value="UPF0102 PROTEIN YRAN"/>
    <property type="match status" value="1"/>
</dbReference>
<evidence type="ECO:0000256" key="1">
    <source>
        <dbReference type="ARBA" id="ARBA00006738"/>
    </source>
</evidence>
<reference evidence="4 5" key="1">
    <citation type="submission" date="2017-07" db="EMBL/GenBank/DDBJ databases">
        <title>Draft Genome Sequences of Select Purple Nonsulfur Bacteria.</title>
        <authorList>
            <person name="Lasarre B."/>
            <person name="Mckinlay J.B."/>
        </authorList>
    </citation>
    <scope>NUCLEOTIDE SEQUENCE [LARGE SCALE GENOMIC DNA]</scope>
    <source>
        <strain evidence="4 5">DSM 11907</strain>
    </source>
</reference>
<dbReference type="AlphaFoldDB" id="A0A327KMC2"/>
<evidence type="ECO:0000256" key="3">
    <source>
        <dbReference type="SAM" id="MobiDB-lite"/>
    </source>
</evidence>
<dbReference type="SUPFAM" id="SSF52980">
    <property type="entry name" value="Restriction endonuclease-like"/>
    <property type="match status" value="1"/>
</dbReference>
<dbReference type="NCBIfam" id="NF009151">
    <property type="entry name" value="PRK12497.1-5"/>
    <property type="match status" value="1"/>
</dbReference>
<proteinExistence type="inferred from homology"/>
<evidence type="ECO:0000313" key="4">
    <source>
        <dbReference type="EMBL" id="RAI38442.1"/>
    </source>
</evidence>
<name>A0A327KMC2_9BRAD</name>
<dbReference type="Pfam" id="PF02021">
    <property type="entry name" value="UPF0102"/>
    <property type="match status" value="1"/>
</dbReference>
<dbReference type="EMBL" id="NPEU01000126">
    <property type="protein sequence ID" value="RAI38442.1"/>
    <property type="molecule type" value="Genomic_DNA"/>
</dbReference>
<dbReference type="HAMAP" id="MF_00048">
    <property type="entry name" value="UPF0102"/>
    <property type="match status" value="1"/>
</dbReference>
<sequence>MSRDDDGPPDAPPKRKPVRAVPSSVGPAGAPGRTLKRAGEIGPAKSPVRAGAPSPLAPGAATMRPVAVFKTGSFDEPPDVAKQGPAPKRQAAQKLGLSAESKAAAFLWAKGYRIVDRRYKTPVGEIDIVAQRKGTIVFVEVKARASLDAAAESVSMRQRGRILDAAKHWLAGHPQVSGLPLRFDVILIAPGHLPQHLQGAFDASE</sequence>
<evidence type="ECO:0000256" key="2">
    <source>
        <dbReference type="HAMAP-Rule" id="MF_00048"/>
    </source>
</evidence>
<dbReference type="InterPro" id="IPR011856">
    <property type="entry name" value="tRNA_endonuc-like_dom_sf"/>
</dbReference>
<dbReference type="InterPro" id="IPR011335">
    <property type="entry name" value="Restrct_endonuc-II-like"/>
</dbReference>
<dbReference type="GO" id="GO:0003676">
    <property type="term" value="F:nucleic acid binding"/>
    <property type="evidence" value="ECO:0007669"/>
    <property type="project" value="InterPro"/>
</dbReference>
<comment type="caution">
    <text evidence="4">The sequence shown here is derived from an EMBL/GenBank/DDBJ whole genome shotgun (WGS) entry which is preliminary data.</text>
</comment>
<dbReference type="RefSeq" id="WP_111357545.1">
    <property type="nucleotide sequence ID" value="NZ_NHSK01000149.1"/>
</dbReference>
<keyword evidence="5" id="KW-1185">Reference proteome</keyword>
<feature type="region of interest" description="Disordered" evidence="3">
    <location>
        <begin position="1"/>
        <end position="94"/>
    </location>
</feature>